<evidence type="ECO:0000256" key="7">
    <source>
        <dbReference type="ARBA" id="ARBA00023180"/>
    </source>
</evidence>
<dbReference type="InterPro" id="IPR031424">
    <property type="entry name" value="QVR-like"/>
</dbReference>
<dbReference type="AlphaFoldDB" id="A0A8K0DDF4"/>
<comment type="subcellular location">
    <subcellularLocation>
        <location evidence="1">Membrane</location>
        <topology evidence="1">Lipid-anchor</topology>
        <topology evidence="1">GPI-anchor</topology>
    </subcellularLocation>
</comment>
<keyword evidence="3" id="KW-0812">Transmembrane</keyword>
<evidence type="ECO:0000256" key="3">
    <source>
        <dbReference type="ARBA" id="ARBA00022692"/>
    </source>
</evidence>
<dbReference type="InterPro" id="IPR050975">
    <property type="entry name" value="Sleep_regulator"/>
</dbReference>
<protein>
    <recommendedName>
        <fullName evidence="12">Protein sleepless</fullName>
    </recommendedName>
</protein>
<organism evidence="10 11">
    <name type="scientific">Ignelater luminosus</name>
    <name type="common">Cucubano</name>
    <name type="synonym">Pyrophorus luminosus</name>
    <dbReference type="NCBI Taxonomy" id="2038154"/>
    <lineage>
        <taxon>Eukaryota</taxon>
        <taxon>Metazoa</taxon>
        <taxon>Ecdysozoa</taxon>
        <taxon>Arthropoda</taxon>
        <taxon>Hexapoda</taxon>
        <taxon>Insecta</taxon>
        <taxon>Pterygota</taxon>
        <taxon>Neoptera</taxon>
        <taxon>Endopterygota</taxon>
        <taxon>Coleoptera</taxon>
        <taxon>Polyphaga</taxon>
        <taxon>Elateriformia</taxon>
        <taxon>Elateroidea</taxon>
        <taxon>Elateridae</taxon>
        <taxon>Agrypninae</taxon>
        <taxon>Pyrophorini</taxon>
        <taxon>Ignelater</taxon>
    </lineage>
</organism>
<keyword evidence="7" id="KW-0325">Glycoprotein</keyword>
<evidence type="ECO:0000256" key="1">
    <source>
        <dbReference type="ARBA" id="ARBA00004589"/>
    </source>
</evidence>
<dbReference type="GO" id="GO:0030431">
    <property type="term" value="P:sleep"/>
    <property type="evidence" value="ECO:0007669"/>
    <property type="project" value="InterPro"/>
</dbReference>
<dbReference type="EMBL" id="VTPC01001903">
    <property type="protein sequence ID" value="KAF2901012.1"/>
    <property type="molecule type" value="Genomic_DNA"/>
</dbReference>
<evidence type="ECO:0000313" key="10">
    <source>
        <dbReference type="EMBL" id="KAF2901012.1"/>
    </source>
</evidence>
<dbReference type="GO" id="GO:0098552">
    <property type="term" value="C:side of membrane"/>
    <property type="evidence" value="ECO:0007669"/>
    <property type="project" value="UniProtKB-KW"/>
</dbReference>
<keyword evidence="4 9" id="KW-0732">Signal</keyword>
<feature type="chain" id="PRO_5035476556" description="Protein sleepless" evidence="9">
    <location>
        <begin position="23"/>
        <end position="118"/>
    </location>
</feature>
<dbReference type="PANTHER" id="PTHR33562:SF15">
    <property type="entry name" value="IP04187P"/>
    <property type="match status" value="1"/>
</dbReference>
<gene>
    <name evidence="10" type="ORF">ILUMI_05179</name>
</gene>
<keyword evidence="6" id="KW-0472">Membrane</keyword>
<evidence type="ECO:0000313" key="11">
    <source>
        <dbReference type="Proteomes" id="UP000801492"/>
    </source>
</evidence>
<dbReference type="OrthoDB" id="6756226at2759"/>
<feature type="signal peptide" evidence="9">
    <location>
        <begin position="1"/>
        <end position="22"/>
    </location>
</feature>
<evidence type="ECO:0000256" key="5">
    <source>
        <dbReference type="ARBA" id="ARBA00022989"/>
    </source>
</evidence>
<keyword evidence="11" id="KW-1185">Reference proteome</keyword>
<dbReference type="Pfam" id="PF17064">
    <property type="entry name" value="QVR"/>
    <property type="match status" value="1"/>
</dbReference>
<dbReference type="Proteomes" id="UP000801492">
    <property type="component" value="Unassembled WGS sequence"/>
</dbReference>
<evidence type="ECO:0008006" key="12">
    <source>
        <dbReference type="Google" id="ProtNLM"/>
    </source>
</evidence>
<dbReference type="PANTHER" id="PTHR33562">
    <property type="entry name" value="ATILLA, ISOFORM B-RELATED-RELATED"/>
    <property type="match status" value="1"/>
</dbReference>
<proteinExistence type="predicted"/>
<name>A0A8K0DDF4_IGNLU</name>
<evidence type="ECO:0000256" key="6">
    <source>
        <dbReference type="ARBA" id="ARBA00023136"/>
    </source>
</evidence>
<accession>A0A8K0DDF4</accession>
<reference evidence="10" key="1">
    <citation type="submission" date="2019-08" db="EMBL/GenBank/DDBJ databases">
        <title>The genome of the North American firefly Photinus pyralis.</title>
        <authorList>
            <consortium name="Photinus pyralis genome working group"/>
            <person name="Fallon T.R."/>
            <person name="Sander Lower S.E."/>
            <person name="Weng J.-K."/>
        </authorList>
    </citation>
    <scope>NUCLEOTIDE SEQUENCE</scope>
    <source>
        <strain evidence="10">TRF0915ILg1</strain>
        <tissue evidence="10">Whole body</tissue>
    </source>
</reference>
<comment type="caution">
    <text evidence="10">The sequence shown here is derived from an EMBL/GenBank/DDBJ whole genome shotgun (WGS) entry which is preliminary data.</text>
</comment>
<dbReference type="GO" id="GO:0032222">
    <property type="term" value="P:regulation of synaptic transmission, cholinergic"/>
    <property type="evidence" value="ECO:0007669"/>
    <property type="project" value="InterPro"/>
</dbReference>
<keyword evidence="5" id="KW-1133">Transmembrane helix</keyword>
<keyword evidence="2" id="KW-0336">GPI-anchor</keyword>
<evidence type="ECO:0000256" key="4">
    <source>
        <dbReference type="ARBA" id="ARBA00022729"/>
    </source>
</evidence>
<evidence type="ECO:0000256" key="9">
    <source>
        <dbReference type="SAM" id="SignalP"/>
    </source>
</evidence>
<evidence type="ECO:0000256" key="8">
    <source>
        <dbReference type="ARBA" id="ARBA00023288"/>
    </source>
</evidence>
<keyword evidence="8" id="KW-0449">Lipoprotein</keyword>
<evidence type="ECO:0000256" key="2">
    <source>
        <dbReference type="ARBA" id="ARBA00022622"/>
    </source>
</evidence>
<sequence length="118" mass="12726">MKKTVCFLAILSLVAIIDFGECLNCYTCSSMAEPDCLDPVKHNMATHECQTFYSPGVAKQDSNPVLNCVKIVAKVGDTELLTRGCTLVIDNVDICANMRGENKAIINCSLCDTNGCNA</sequence>